<evidence type="ECO:0000256" key="1">
    <source>
        <dbReference type="ARBA" id="ARBA00022468"/>
    </source>
</evidence>
<proteinExistence type="predicted"/>
<accession>A0A1I8IG73</accession>
<keyword evidence="3" id="KW-1185">Reference proteome</keyword>
<protein>
    <submittedName>
        <fullName evidence="4">Rab-GAP TBC domain-containing protein</fullName>
    </submittedName>
</protein>
<keyword evidence="1" id="KW-0343">GTPase activation</keyword>
<dbReference type="GO" id="GO:0005096">
    <property type="term" value="F:GTPase activator activity"/>
    <property type="evidence" value="ECO:0007669"/>
    <property type="project" value="UniProtKB-KW"/>
</dbReference>
<feature type="domain" description="Rab-GAP TBC" evidence="2">
    <location>
        <begin position="1"/>
        <end position="128"/>
    </location>
</feature>
<evidence type="ECO:0000313" key="4">
    <source>
        <dbReference type="WBParaSite" id="maker-uti_cns_0012108-snap-gene-0.4-mRNA-1"/>
    </source>
</evidence>
<dbReference type="WBParaSite" id="maker-uti_cns_0012108-snap-gene-0.4-mRNA-1">
    <property type="protein sequence ID" value="maker-uti_cns_0012108-snap-gene-0.4-mRNA-1"/>
    <property type="gene ID" value="maker-uti_cns_0012108-snap-gene-0.4"/>
</dbReference>
<dbReference type="PANTHER" id="PTHR22957">
    <property type="entry name" value="TBC1 DOMAIN FAMILY MEMBER GTPASE-ACTIVATING PROTEIN"/>
    <property type="match status" value="1"/>
</dbReference>
<dbReference type="PROSITE" id="PS50086">
    <property type="entry name" value="TBC_RABGAP"/>
    <property type="match status" value="1"/>
</dbReference>
<sequence length="198" mass="22512">LLVPLLSAVEEDWLALACFSRLVSRLRPPQSAVESFAITHESATCAQPGASCAQPGAIPDPRVSALRLLLQSLDPQLHGHLLRCGGRGCHGCSAKPFERFQRWFLYDFKFEFPHDDIMLVWETVWAASELLGSSDSFSAFVAMAMLQEYRRQILDRDLDFDQIMQFYDEMGGRHNTQRILRWARELVASVIRLCKARV</sequence>
<dbReference type="InterPro" id="IPR035969">
    <property type="entry name" value="Rab-GAP_TBC_sf"/>
</dbReference>
<dbReference type="PANTHER" id="PTHR22957:SF502">
    <property type="entry name" value="SMALL G PROTEIN SIGNALING MODULATOR 2-RELATED"/>
    <property type="match status" value="1"/>
</dbReference>
<dbReference type="InterPro" id="IPR000195">
    <property type="entry name" value="Rab-GAP-TBC_dom"/>
</dbReference>
<evidence type="ECO:0000313" key="3">
    <source>
        <dbReference type="Proteomes" id="UP000095280"/>
    </source>
</evidence>
<dbReference type="SUPFAM" id="SSF47923">
    <property type="entry name" value="Ypt/Rab-GAP domain of gyp1p"/>
    <property type="match status" value="1"/>
</dbReference>
<organism evidence="3 4">
    <name type="scientific">Macrostomum lignano</name>
    <dbReference type="NCBI Taxonomy" id="282301"/>
    <lineage>
        <taxon>Eukaryota</taxon>
        <taxon>Metazoa</taxon>
        <taxon>Spiralia</taxon>
        <taxon>Lophotrochozoa</taxon>
        <taxon>Platyhelminthes</taxon>
        <taxon>Rhabditophora</taxon>
        <taxon>Macrostomorpha</taxon>
        <taxon>Macrostomida</taxon>
        <taxon>Macrostomidae</taxon>
        <taxon>Macrostomum</taxon>
    </lineage>
</organism>
<dbReference type="AlphaFoldDB" id="A0A1I8IG73"/>
<evidence type="ECO:0000259" key="2">
    <source>
        <dbReference type="PROSITE" id="PS50086"/>
    </source>
</evidence>
<dbReference type="Gene3D" id="1.10.472.80">
    <property type="entry name" value="Ypt/Rab-GAP domain of gyp1p, domain 3"/>
    <property type="match status" value="1"/>
</dbReference>
<name>A0A1I8IG73_9PLAT</name>
<reference evidence="4" key="1">
    <citation type="submission" date="2016-11" db="UniProtKB">
        <authorList>
            <consortium name="WormBaseParasite"/>
        </authorList>
    </citation>
    <scope>IDENTIFICATION</scope>
</reference>
<dbReference type="Proteomes" id="UP000095280">
    <property type="component" value="Unplaced"/>
</dbReference>